<feature type="region of interest" description="Disordered" evidence="1">
    <location>
        <begin position="531"/>
        <end position="563"/>
    </location>
</feature>
<reference evidence="3 4" key="1">
    <citation type="journal article" date="2024" name="Nat. Commun.">
        <title>Phylogenomics reveals the evolutionary origins of lichenization in chlorophyte algae.</title>
        <authorList>
            <person name="Puginier C."/>
            <person name="Libourel C."/>
            <person name="Otte J."/>
            <person name="Skaloud P."/>
            <person name="Haon M."/>
            <person name="Grisel S."/>
            <person name="Petersen M."/>
            <person name="Berrin J.G."/>
            <person name="Delaux P.M."/>
            <person name="Dal Grande F."/>
            <person name="Keller J."/>
        </authorList>
    </citation>
    <scope>NUCLEOTIDE SEQUENCE [LARGE SCALE GENOMIC DNA]</scope>
    <source>
        <strain evidence="3 4">SAG 2523</strain>
    </source>
</reference>
<evidence type="ECO:0000259" key="2">
    <source>
        <dbReference type="Pfam" id="PF05670"/>
    </source>
</evidence>
<dbReference type="Pfam" id="PF05670">
    <property type="entry name" value="NFACT-R_1"/>
    <property type="match status" value="1"/>
</dbReference>
<name>A0AAW1TJI3_9CHLO</name>
<protein>
    <recommendedName>
        <fullName evidence="2">NFACT RNA-binding domain-containing protein</fullName>
    </recommendedName>
</protein>
<evidence type="ECO:0000313" key="3">
    <source>
        <dbReference type="EMBL" id="KAK9868229.1"/>
    </source>
</evidence>
<dbReference type="Proteomes" id="UP001485043">
    <property type="component" value="Unassembled WGS sequence"/>
</dbReference>
<evidence type="ECO:0000256" key="1">
    <source>
        <dbReference type="SAM" id="MobiDB-lite"/>
    </source>
</evidence>
<sequence length="563" mass="60541">MTGSFNVSAGKTGWVPAKVEQILQTDEQTICIRLRTIKDSGWLHVSWHPTSFHLSMGPAPTRGAVSEAFAFGEQLANGLRGLVLLQADLPQPWERVIALSLSSRPSDPISHVLYFEAMGRYSNVLLVDQESGKIKAAGRQIGGSQSRLRQLQVGGVYHLPPPAPGLDPAQARSLEEWVELVTRTAEQLGERKGRPASWQDALVRAFQGVSPGLVRDLGARAGVEGASPPLKLDQAAWQRLHAAWTTWIQAVQTGRFSPILDPASGQISVLGPMQILESASDAGSLSGSGRQAEATQRQADLLMANAFRYEEQGVREMELEDWDTGCNVAIVLEEGKSAVETAEGWYTRARKQRRAGKSLEPLIEATSGDSAYLREVQASLEQLAGNEDAVVNQDLAALQGIQDELVAGKFMKAPADAALAAKGAAKGRKAQKRSGTSSTLDRFRRFTSPSGLTVLVGRNNIQNDELSHRVAKDGDVWMHVRGFPGAHTLLQVPSGQEAGAEDVQCAADLAAYFSKARGEKRAPVIVASPADLKRPKGSRPGQVMVAKETVEYGRPDDSLAAAS</sequence>
<dbReference type="InterPro" id="IPR008532">
    <property type="entry name" value="NFACT_RNA-bd"/>
</dbReference>
<dbReference type="InterPro" id="IPR051608">
    <property type="entry name" value="RQC_Subunit_NEMF"/>
</dbReference>
<dbReference type="GO" id="GO:0043023">
    <property type="term" value="F:ribosomal large subunit binding"/>
    <property type="evidence" value="ECO:0007669"/>
    <property type="project" value="TreeGrafter"/>
</dbReference>
<dbReference type="PANTHER" id="PTHR15239">
    <property type="entry name" value="NUCLEAR EXPORT MEDIATOR FACTOR NEMF"/>
    <property type="match status" value="1"/>
</dbReference>
<organism evidence="3 4">
    <name type="scientific">Apatococcus fuscideae</name>
    <dbReference type="NCBI Taxonomy" id="2026836"/>
    <lineage>
        <taxon>Eukaryota</taxon>
        <taxon>Viridiplantae</taxon>
        <taxon>Chlorophyta</taxon>
        <taxon>core chlorophytes</taxon>
        <taxon>Trebouxiophyceae</taxon>
        <taxon>Chlorellales</taxon>
        <taxon>Chlorellaceae</taxon>
        <taxon>Apatococcus</taxon>
    </lineage>
</organism>
<keyword evidence="4" id="KW-1185">Reference proteome</keyword>
<gene>
    <name evidence="3" type="ORF">WJX84_009935</name>
</gene>
<comment type="caution">
    <text evidence="3">The sequence shown here is derived from an EMBL/GenBank/DDBJ whole genome shotgun (WGS) entry which is preliminary data.</text>
</comment>
<feature type="domain" description="NFACT RNA-binding" evidence="2">
    <location>
        <begin position="443"/>
        <end position="544"/>
    </location>
</feature>
<proteinExistence type="predicted"/>
<dbReference type="GO" id="GO:1990112">
    <property type="term" value="C:RQC complex"/>
    <property type="evidence" value="ECO:0007669"/>
    <property type="project" value="TreeGrafter"/>
</dbReference>
<dbReference type="GO" id="GO:0000049">
    <property type="term" value="F:tRNA binding"/>
    <property type="evidence" value="ECO:0007669"/>
    <property type="project" value="TreeGrafter"/>
</dbReference>
<dbReference type="AlphaFoldDB" id="A0AAW1TJI3"/>
<dbReference type="EMBL" id="JALJOV010000039">
    <property type="protein sequence ID" value="KAK9868229.1"/>
    <property type="molecule type" value="Genomic_DNA"/>
</dbReference>
<evidence type="ECO:0000313" key="4">
    <source>
        <dbReference type="Proteomes" id="UP001485043"/>
    </source>
</evidence>
<dbReference type="Gene3D" id="2.30.310.10">
    <property type="entry name" value="ibrinogen binding protein from staphylococcus aureus domain"/>
    <property type="match status" value="1"/>
</dbReference>
<dbReference type="Pfam" id="PF05833">
    <property type="entry name" value="NFACT_N"/>
    <property type="match status" value="2"/>
</dbReference>
<dbReference type="PANTHER" id="PTHR15239:SF6">
    <property type="entry name" value="RIBOSOME QUALITY CONTROL COMPLEX SUBUNIT NEMF"/>
    <property type="match status" value="1"/>
</dbReference>
<accession>A0AAW1TJI3</accession>
<dbReference type="GO" id="GO:0072344">
    <property type="term" value="P:rescue of stalled ribosome"/>
    <property type="evidence" value="ECO:0007669"/>
    <property type="project" value="TreeGrafter"/>
</dbReference>
<feature type="compositionally biased region" description="Basic and acidic residues" evidence="1">
    <location>
        <begin position="548"/>
        <end position="557"/>
    </location>
</feature>